<organism evidence="10 11">
    <name type="scientific">Peptostreptococcus canis</name>
    <dbReference type="NCBI Taxonomy" id="1159213"/>
    <lineage>
        <taxon>Bacteria</taxon>
        <taxon>Bacillati</taxon>
        <taxon>Bacillota</taxon>
        <taxon>Clostridia</taxon>
        <taxon>Peptostreptococcales</taxon>
        <taxon>Peptostreptococcaceae</taxon>
        <taxon>Peptostreptococcus</taxon>
    </lineage>
</organism>
<gene>
    <name evidence="10" type="ORF">HLB29_01550</name>
</gene>
<feature type="transmembrane region" description="Helical" evidence="8">
    <location>
        <begin position="178"/>
        <end position="198"/>
    </location>
</feature>
<dbReference type="PANTHER" id="PTHR30177:SF4">
    <property type="entry name" value="OSMOPROTECTANT IMPORT PERMEASE PROTEIN OSMW"/>
    <property type="match status" value="1"/>
</dbReference>
<dbReference type="Proteomes" id="UP000713904">
    <property type="component" value="Unassembled WGS sequence"/>
</dbReference>
<dbReference type="Gene3D" id="3.40.190.120">
    <property type="entry name" value="Osmoprotection protein (prox), domain 2"/>
    <property type="match status" value="1"/>
</dbReference>
<evidence type="ECO:0000256" key="6">
    <source>
        <dbReference type="ARBA" id="ARBA00035642"/>
    </source>
</evidence>
<dbReference type="RefSeq" id="WP_185623400.1">
    <property type="nucleotide sequence ID" value="NZ_JABGBW010000001.1"/>
</dbReference>
<dbReference type="SUPFAM" id="SSF161098">
    <property type="entry name" value="MetI-like"/>
    <property type="match status" value="1"/>
</dbReference>
<proteinExistence type="inferred from homology"/>
<dbReference type="InterPro" id="IPR000515">
    <property type="entry name" value="MetI-like"/>
</dbReference>
<evidence type="ECO:0000256" key="8">
    <source>
        <dbReference type="RuleBase" id="RU363032"/>
    </source>
</evidence>
<keyword evidence="4 8" id="KW-1133">Transmembrane helix</keyword>
<keyword evidence="11" id="KW-1185">Reference proteome</keyword>
<dbReference type="Pfam" id="PF00528">
    <property type="entry name" value="BPD_transp_1"/>
    <property type="match status" value="1"/>
</dbReference>
<comment type="caution">
    <text evidence="10">The sequence shown here is derived from an EMBL/GenBank/DDBJ whole genome shotgun (WGS) entry which is preliminary data.</text>
</comment>
<dbReference type="Pfam" id="PF04069">
    <property type="entry name" value="OpuAC"/>
    <property type="match status" value="1"/>
</dbReference>
<comment type="subcellular location">
    <subcellularLocation>
        <location evidence="8">Cell membrane</location>
        <topology evidence="8">Multi-pass membrane protein</topology>
    </subcellularLocation>
    <subcellularLocation>
        <location evidence="1">Membrane</location>
        <topology evidence="1">Multi-pass membrane protein</topology>
    </subcellularLocation>
</comment>
<comment type="similarity">
    <text evidence="6">In the C-terminal section; belongs to the OsmX family.</text>
</comment>
<name>A0ABR6TIX2_9FIRM</name>
<evidence type="ECO:0000313" key="10">
    <source>
        <dbReference type="EMBL" id="MBC2575369.1"/>
    </source>
</evidence>
<evidence type="ECO:0000259" key="9">
    <source>
        <dbReference type="PROSITE" id="PS50928"/>
    </source>
</evidence>
<feature type="transmembrane region" description="Helical" evidence="8">
    <location>
        <begin position="25"/>
        <end position="44"/>
    </location>
</feature>
<evidence type="ECO:0000256" key="5">
    <source>
        <dbReference type="ARBA" id="ARBA00023136"/>
    </source>
</evidence>
<accession>A0ABR6TIX2</accession>
<keyword evidence="5 8" id="KW-0472">Membrane</keyword>
<evidence type="ECO:0000256" key="3">
    <source>
        <dbReference type="ARBA" id="ARBA00022692"/>
    </source>
</evidence>
<dbReference type="InterPro" id="IPR007210">
    <property type="entry name" value="ABC_Gly_betaine_transp_sub-bd"/>
</dbReference>
<dbReference type="EMBL" id="JABGBW010000001">
    <property type="protein sequence ID" value="MBC2575369.1"/>
    <property type="molecule type" value="Genomic_DNA"/>
</dbReference>
<keyword evidence="2 8" id="KW-0813">Transport</keyword>
<feature type="transmembrane region" description="Helical" evidence="8">
    <location>
        <begin position="146"/>
        <end position="172"/>
    </location>
</feature>
<dbReference type="PROSITE" id="PS50928">
    <property type="entry name" value="ABC_TM1"/>
    <property type="match status" value="1"/>
</dbReference>
<protein>
    <submittedName>
        <fullName evidence="10">ABC transporter permease subunit</fullName>
    </submittedName>
</protein>
<dbReference type="PANTHER" id="PTHR30177">
    <property type="entry name" value="GLYCINE BETAINE/L-PROLINE TRANSPORT SYSTEM PERMEASE PROTEIN PROW"/>
    <property type="match status" value="1"/>
</dbReference>
<evidence type="ECO:0000256" key="7">
    <source>
        <dbReference type="ARBA" id="ARBA00035652"/>
    </source>
</evidence>
<reference evidence="10 11" key="1">
    <citation type="submission" date="2020-05" db="EMBL/GenBank/DDBJ databases">
        <title>Draft genome of xy-202 and genomic insight in genome of the genus Peptostreptococcus.</title>
        <authorList>
            <person name="Zhang Z."/>
        </authorList>
    </citation>
    <scope>NUCLEOTIDE SEQUENCE [LARGE SCALE GENOMIC DNA]</scope>
    <source>
        <strain evidence="10 11">DSM 27025</strain>
    </source>
</reference>
<dbReference type="InterPro" id="IPR051204">
    <property type="entry name" value="ABC_transp_perm/SBD"/>
</dbReference>
<comment type="similarity">
    <text evidence="7">In the N-terminal section; belongs to the binding-protein-dependent transport system permease family.</text>
</comment>
<evidence type="ECO:0000256" key="1">
    <source>
        <dbReference type="ARBA" id="ARBA00004141"/>
    </source>
</evidence>
<comment type="similarity">
    <text evidence="8">Belongs to the binding-protein-dependent transport system permease family.</text>
</comment>
<dbReference type="Gene3D" id="1.10.3720.10">
    <property type="entry name" value="MetI-like"/>
    <property type="match status" value="1"/>
</dbReference>
<dbReference type="CDD" id="cd06261">
    <property type="entry name" value="TM_PBP2"/>
    <property type="match status" value="1"/>
</dbReference>
<feature type="transmembrane region" description="Helical" evidence="8">
    <location>
        <begin position="51"/>
        <end position="73"/>
    </location>
</feature>
<evidence type="ECO:0000256" key="2">
    <source>
        <dbReference type="ARBA" id="ARBA00022448"/>
    </source>
</evidence>
<keyword evidence="3 8" id="KW-0812">Transmembrane</keyword>
<evidence type="ECO:0000256" key="4">
    <source>
        <dbReference type="ARBA" id="ARBA00022989"/>
    </source>
</evidence>
<feature type="domain" description="ABC transmembrane type-1" evidence="9">
    <location>
        <begin position="19"/>
        <end position="198"/>
    </location>
</feature>
<evidence type="ECO:0000313" key="11">
    <source>
        <dbReference type="Proteomes" id="UP000713904"/>
    </source>
</evidence>
<dbReference type="Gene3D" id="3.40.190.10">
    <property type="entry name" value="Periplasmic binding protein-like II"/>
    <property type="match status" value="1"/>
</dbReference>
<feature type="transmembrane region" description="Helical" evidence="8">
    <location>
        <begin position="218"/>
        <end position="236"/>
    </location>
</feature>
<dbReference type="SUPFAM" id="SSF53850">
    <property type="entry name" value="Periplasmic binding protein-like II"/>
    <property type="match status" value="1"/>
</dbReference>
<feature type="transmembrane region" description="Helical" evidence="8">
    <location>
        <begin position="79"/>
        <end position="97"/>
    </location>
</feature>
<dbReference type="InterPro" id="IPR035906">
    <property type="entry name" value="MetI-like_sf"/>
</dbReference>
<sequence>MGEVINLIFNQKDLFMNLVFDHIKIALFSSFIAIVIGLSIGIFISRREKIASIVLGVVNVLYTIPAIALLGVLIPLTGIGNSTAIVALTIYALLPMVRSTYTGIKSIDEDILEAAVAMGSTEKELLLKVKLPLATPIIMSGIRNMVVMTIALTGIASFIGAGGLGVAIYRGITTNNPTMILAGSILVALLAIVFDAILGLIGKILQDRKDSGKKYRKILIPVLSLLIVFSFIFNLSTNKHEVRIATKPVTEGLIVGQILRIMIEENTDLKVVMTDGVAGGTGNIHPAMVKGDFDLYADYTGTIWQVVLKEKSKYDESMFPELEKKYYDKFKIKWINLLGFNSTFGLAVRKELADEYNLKTYSDLQKISDKVVYAAGYDYFGREDGYKPLKDTYNFNFKKIIDMDNGLKYKALLNNEVDAITVFTTDGQLSNPNIVLLEDDKHLHPSYLAGTVAREEILMKYPEIQVQMKRLEGCLDDSKMSVLNNLVETKGMKPYDVAYKFLKENGFLEVK</sequence>